<evidence type="ECO:0000256" key="2">
    <source>
        <dbReference type="ARBA" id="ARBA00015816"/>
    </source>
</evidence>
<dbReference type="InterPro" id="IPR036922">
    <property type="entry name" value="Rieske_2Fe-2S_sf"/>
</dbReference>
<comment type="caution">
    <text evidence="13">The sequence shown here is derived from an EMBL/GenBank/DDBJ whole genome shotgun (WGS) entry which is preliminary data.</text>
</comment>
<evidence type="ECO:0000256" key="6">
    <source>
        <dbReference type="ARBA" id="ARBA00023014"/>
    </source>
</evidence>
<dbReference type="CDD" id="cd03467">
    <property type="entry name" value="Rieske"/>
    <property type="match status" value="1"/>
</dbReference>
<keyword evidence="5" id="KW-0408">Iron</keyword>
<evidence type="ECO:0000256" key="1">
    <source>
        <dbReference type="ARBA" id="ARBA00002494"/>
    </source>
</evidence>
<evidence type="ECO:0000313" key="13">
    <source>
        <dbReference type="EMBL" id="GAA4691067.1"/>
    </source>
</evidence>
<name>A0ABP8WMR1_9ACTN</name>
<evidence type="ECO:0000256" key="7">
    <source>
        <dbReference type="ARBA" id="ARBA00023157"/>
    </source>
</evidence>
<comment type="function">
    <text evidence="1">Iron-sulfur subunit of the cytochrome bc1 complex, an essential component of the respiratory electron transport chain required for ATP synthesis. The bc1 complex catalyzes the oxidation of menaquinol and the reduction of cytochrome c in the respiratory chain. The bc1 complex operates through a Q-cycle mechanism that couples electron transfer to generation of the proton gradient that drives ATP synthesis.</text>
</comment>
<feature type="compositionally biased region" description="Low complexity" evidence="10">
    <location>
        <begin position="38"/>
        <end position="66"/>
    </location>
</feature>
<evidence type="ECO:0000256" key="9">
    <source>
        <dbReference type="ARBA" id="ARBA00034078"/>
    </source>
</evidence>
<proteinExistence type="predicted"/>
<organism evidence="13 14">
    <name type="scientific">Nocardioides nanhaiensis</name>
    <dbReference type="NCBI Taxonomy" id="1476871"/>
    <lineage>
        <taxon>Bacteria</taxon>
        <taxon>Bacillati</taxon>
        <taxon>Actinomycetota</taxon>
        <taxon>Actinomycetes</taxon>
        <taxon>Propionibacteriales</taxon>
        <taxon>Nocardioidaceae</taxon>
        <taxon>Nocardioides</taxon>
    </lineage>
</organism>
<evidence type="ECO:0000256" key="10">
    <source>
        <dbReference type="SAM" id="MobiDB-lite"/>
    </source>
</evidence>
<dbReference type="InterPro" id="IPR005805">
    <property type="entry name" value="Rieske_Fe-S_prot_C"/>
</dbReference>
<gene>
    <name evidence="13" type="ORF">GCM10023226_31190</name>
</gene>
<feature type="domain" description="Rieske" evidence="12">
    <location>
        <begin position="78"/>
        <end position="168"/>
    </location>
</feature>
<evidence type="ECO:0000259" key="12">
    <source>
        <dbReference type="PROSITE" id="PS51296"/>
    </source>
</evidence>
<feature type="signal peptide" evidence="11">
    <location>
        <begin position="1"/>
        <end position="29"/>
    </location>
</feature>
<dbReference type="SUPFAM" id="SSF50022">
    <property type="entry name" value="ISP domain"/>
    <property type="match status" value="1"/>
</dbReference>
<evidence type="ECO:0000256" key="8">
    <source>
        <dbReference type="ARBA" id="ARBA00029586"/>
    </source>
</evidence>
<dbReference type="PROSITE" id="PS51257">
    <property type="entry name" value="PROKAR_LIPOPROTEIN"/>
    <property type="match status" value="1"/>
</dbReference>
<feature type="region of interest" description="Disordered" evidence="10">
    <location>
        <begin position="34"/>
        <end position="76"/>
    </location>
</feature>
<reference evidence="14" key="1">
    <citation type="journal article" date="2019" name="Int. J. Syst. Evol. Microbiol.">
        <title>The Global Catalogue of Microorganisms (GCM) 10K type strain sequencing project: providing services to taxonomists for standard genome sequencing and annotation.</title>
        <authorList>
            <consortium name="The Broad Institute Genomics Platform"/>
            <consortium name="The Broad Institute Genome Sequencing Center for Infectious Disease"/>
            <person name="Wu L."/>
            <person name="Ma J."/>
        </authorList>
    </citation>
    <scope>NUCLEOTIDE SEQUENCE [LARGE SCALE GENOMIC DNA]</scope>
    <source>
        <strain evidence="14">JCM 18127</strain>
    </source>
</reference>
<keyword evidence="3" id="KW-0001">2Fe-2S</keyword>
<keyword evidence="14" id="KW-1185">Reference proteome</keyword>
<dbReference type="InterPro" id="IPR014349">
    <property type="entry name" value="Rieske_Fe-S_prot"/>
</dbReference>
<keyword evidence="7" id="KW-1015">Disulfide bond</keyword>
<evidence type="ECO:0000256" key="4">
    <source>
        <dbReference type="ARBA" id="ARBA00022723"/>
    </source>
</evidence>
<dbReference type="EMBL" id="BAABIM010000003">
    <property type="protein sequence ID" value="GAA4691067.1"/>
    <property type="molecule type" value="Genomic_DNA"/>
</dbReference>
<keyword evidence="11" id="KW-0732">Signal</keyword>
<dbReference type="InterPro" id="IPR006311">
    <property type="entry name" value="TAT_signal"/>
</dbReference>
<evidence type="ECO:0000256" key="5">
    <source>
        <dbReference type="ARBA" id="ARBA00023004"/>
    </source>
</evidence>
<dbReference type="InterPro" id="IPR017941">
    <property type="entry name" value="Rieske_2Fe-2S"/>
</dbReference>
<dbReference type="RefSeq" id="WP_345267498.1">
    <property type="nucleotide sequence ID" value="NZ_BAABIM010000003.1"/>
</dbReference>
<dbReference type="Pfam" id="PF00355">
    <property type="entry name" value="Rieske"/>
    <property type="match status" value="1"/>
</dbReference>
<dbReference type="PROSITE" id="PS51318">
    <property type="entry name" value="TAT"/>
    <property type="match status" value="1"/>
</dbReference>
<accession>A0ABP8WMR1</accession>
<keyword evidence="4" id="KW-0479">Metal-binding</keyword>
<dbReference type="PRINTS" id="PR00162">
    <property type="entry name" value="RIESKE"/>
</dbReference>
<evidence type="ECO:0000256" key="11">
    <source>
        <dbReference type="SAM" id="SignalP"/>
    </source>
</evidence>
<evidence type="ECO:0000313" key="14">
    <source>
        <dbReference type="Proteomes" id="UP001500621"/>
    </source>
</evidence>
<protein>
    <recommendedName>
        <fullName evidence="2">Cytochrome bc1 complex Rieske iron-sulfur subunit</fullName>
    </recommendedName>
    <alternativeName>
        <fullName evidence="8">Cytochrome bc1 reductase complex subunit QcrA</fullName>
    </alternativeName>
</protein>
<evidence type="ECO:0000256" key="3">
    <source>
        <dbReference type="ARBA" id="ARBA00022714"/>
    </source>
</evidence>
<keyword evidence="6" id="KW-0411">Iron-sulfur</keyword>
<dbReference type="Proteomes" id="UP001500621">
    <property type="component" value="Unassembled WGS sequence"/>
</dbReference>
<feature type="chain" id="PRO_5046615536" description="Cytochrome bc1 complex Rieske iron-sulfur subunit" evidence="11">
    <location>
        <begin position="30"/>
        <end position="169"/>
    </location>
</feature>
<comment type="cofactor">
    <cofactor evidence="9">
        <name>[2Fe-2S] cluster</name>
        <dbReference type="ChEBI" id="CHEBI:190135"/>
    </cofactor>
</comment>
<sequence>MTPRETPSLSRRGALGGLTAAGLGLPVLAACSGGGGSDDVAADPATGSPTPSSSPTASASAEPAPTEGNATAAPADGLVPLADVEVGGGVILPDEAVVVTQPVAGEVRAFSTTCTHQGCPVTEVTDGAIVCPCHRSLFSIDTGEPVSGPATSPLDPVAVTLRGGTVQRA</sequence>
<dbReference type="PANTHER" id="PTHR10134">
    <property type="entry name" value="CYTOCHROME B-C1 COMPLEX SUBUNIT RIESKE, MITOCHONDRIAL"/>
    <property type="match status" value="1"/>
</dbReference>
<dbReference type="Gene3D" id="2.102.10.10">
    <property type="entry name" value="Rieske [2Fe-2S] iron-sulphur domain"/>
    <property type="match status" value="1"/>
</dbReference>
<dbReference type="PROSITE" id="PS51296">
    <property type="entry name" value="RIESKE"/>
    <property type="match status" value="1"/>
</dbReference>